<dbReference type="PANTHER" id="PTHR42655:SF1">
    <property type="entry name" value="GLYCOGEN PHOSPHORYLASE"/>
    <property type="match status" value="1"/>
</dbReference>
<evidence type="ECO:0000256" key="3">
    <source>
        <dbReference type="ARBA" id="ARBA00022533"/>
    </source>
</evidence>
<evidence type="ECO:0000256" key="2">
    <source>
        <dbReference type="ARBA" id="ARBA00006047"/>
    </source>
</evidence>
<dbReference type="PANTHER" id="PTHR42655">
    <property type="entry name" value="GLYCOGEN PHOSPHORYLASE"/>
    <property type="match status" value="1"/>
</dbReference>
<dbReference type="InterPro" id="IPR052182">
    <property type="entry name" value="Glycogen/Maltodextrin_Phosph"/>
</dbReference>
<dbReference type="InterPro" id="IPR024517">
    <property type="entry name" value="Glycogen_phosphorylase_DUF3417"/>
</dbReference>
<dbReference type="EMBL" id="UOFS01000037">
    <property type="protein sequence ID" value="VAW98323.1"/>
    <property type="molecule type" value="Genomic_DNA"/>
</dbReference>
<dbReference type="AlphaFoldDB" id="A0A3B1AEC7"/>
<proteinExistence type="inferred from homology"/>
<sequence>MPGTIFDFEFQPTIPDKLAGLKLLANDLYYSWDPNVRGLFARLDYKLWKRCGHNPKVFLRRVSQQVLNDAADEHIYLEQYNRSMSSYSSYLSKEPLTDISKELDFNTDLVAYFCAEFGFHESFPIYSGGLGILAGDHCKAASDLGVPFIGIGLLYRQGYFSQTIDANGNQEAIYNTTNFDDLPITPALDSNNKEIIVNLELEDRNIFIKVWVAKAGHIKLYLLDCDIPSNSEQDRTITFQLYGGDLENRIRQELVLGIGGVRAIRALGLAPNVWHINEGHAAFQILERTREYILDKDMDFDSALELVACATVFTTHTPVSAGHDIFTQELISKYLKSYAHKLKLTAPEFMAVATSPNSPQGFNMTALALRGSRFHNGVSQIHGTVASRNEGYIWQQIPYKENPISYITNGVHAQTFLAREWTNLFDNRFRLWRNKLLDENYWKCIDDIPNHRFWSLRNELKAQLLEYIYPLMSKQHKRNGSSDALLKKLTLHTSQPENDVLIIGFARRFATYKRATLIFSDIERLKKLLNNPERPVMLIFAGKAHPKDEPGQELIRKIHEYSLQPEFIGKIILLENYDLALARKLVRGSDVWLNTPEHPMEASGTSGEKAAINGVLNLSMLDGWWGEGFSGNNGWGISPHSEEFDENYRNQQEASDLLDILEYEVIPIFFDRGQHGYSHKWVEIAKNSMKTCIPRFNAQRMVRDYVFKFYSCAKKYYMSLVDDNSGRAKELSLWKNKVRNHWQDVSIRCLHCHKKTLNQEELLPISVAVFLNGLSHNDVVVECILGRVQSNDRFKAHTRYFLNHQTTEENEDIFTLDLKPTIPGINHYKIRVFPYHVLLSHPFELGCLIWI</sequence>
<evidence type="ECO:0000259" key="4">
    <source>
        <dbReference type="Pfam" id="PF11897"/>
    </source>
</evidence>
<protein>
    <submittedName>
        <fullName evidence="5">Glycogen phosphorylase</fullName>
        <ecNumber evidence="5">2.4.1.1</ecNumber>
    </submittedName>
</protein>
<dbReference type="InterPro" id="IPR011834">
    <property type="entry name" value="Agluc_phsphrylas"/>
</dbReference>
<reference evidence="5" key="1">
    <citation type="submission" date="2018-06" db="EMBL/GenBank/DDBJ databases">
        <authorList>
            <person name="Zhirakovskaya E."/>
        </authorList>
    </citation>
    <scope>NUCLEOTIDE SEQUENCE</scope>
</reference>
<keyword evidence="5" id="KW-0808">Transferase</keyword>
<gene>
    <name evidence="5" type="ORF">MNBD_GAMMA22-2457</name>
</gene>
<dbReference type="Gene3D" id="3.40.50.2000">
    <property type="entry name" value="Glycogen Phosphorylase B"/>
    <property type="match status" value="3"/>
</dbReference>
<dbReference type="PIRSF" id="PIRSF000460">
    <property type="entry name" value="Pprylas_GlgP"/>
    <property type="match status" value="1"/>
</dbReference>
<dbReference type="GO" id="GO:0005975">
    <property type="term" value="P:carbohydrate metabolic process"/>
    <property type="evidence" value="ECO:0007669"/>
    <property type="project" value="InterPro"/>
</dbReference>
<keyword evidence="5" id="KW-0328">Glycosyltransferase</keyword>
<dbReference type="GO" id="GO:0030170">
    <property type="term" value="F:pyridoxal phosphate binding"/>
    <property type="evidence" value="ECO:0007669"/>
    <property type="project" value="InterPro"/>
</dbReference>
<dbReference type="SUPFAM" id="SSF53756">
    <property type="entry name" value="UDP-Glycosyltransferase/glycogen phosphorylase"/>
    <property type="match status" value="1"/>
</dbReference>
<dbReference type="NCBIfam" id="TIGR02094">
    <property type="entry name" value="more_P_ylases"/>
    <property type="match status" value="1"/>
</dbReference>
<dbReference type="Pfam" id="PF11897">
    <property type="entry name" value="DUF3417"/>
    <property type="match status" value="1"/>
</dbReference>
<keyword evidence="3" id="KW-0021">Allosteric enzyme</keyword>
<comment type="similarity">
    <text evidence="2">Belongs to the glycogen phosphorylase family.</text>
</comment>
<dbReference type="GO" id="GO:0008184">
    <property type="term" value="F:glycogen phosphorylase activity"/>
    <property type="evidence" value="ECO:0007669"/>
    <property type="project" value="InterPro"/>
</dbReference>
<dbReference type="EC" id="2.4.1.1" evidence="5"/>
<name>A0A3B1AEC7_9ZZZZ</name>
<evidence type="ECO:0000313" key="5">
    <source>
        <dbReference type="EMBL" id="VAW98323.1"/>
    </source>
</evidence>
<accession>A0A3B1AEC7</accession>
<evidence type="ECO:0000256" key="1">
    <source>
        <dbReference type="ARBA" id="ARBA00001275"/>
    </source>
</evidence>
<comment type="catalytic activity">
    <reaction evidence="1">
        <text>[(1-&gt;4)-alpha-D-glucosyl](n) + phosphate = [(1-&gt;4)-alpha-D-glucosyl](n-1) + alpha-D-glucose 1-phosphate</text>
        <dbReference type="Rhea" id="RHEA:41732"/>
        <dbReference type="Rhea" id="RHEA-COMP:9584"/>
        <dbReference type="Rhea" id="RHEA-COMP:9586"/>
        <dbReference type="ChEBI" id="CHEBI:15444"/>
        <dbReference type="ChEBI" id="CHEBI:43474"/>
        <dbReference type="ChEBI" id="CHEBI:58601"/>
        <dbReference type="EC" id="2.4.1.1"/>
    </reaction>
</comment>
<feature type="domain" description="DUF3417" evidence="4">
    <location>
        <begin position="14"/>
        <end position="122"/>
    </location>
</feature>
<organism evidence="5">
    <name type="scientific">hydrothermal vent metagenome</name>
    <dbReference type="NCBI Taxonomy" id="652676"/>
    <lineage>
        <taxon>unclassified sequences</taxon>
        <taxon>metagenomes</taxon>
        <taxon>ecological metagenomes</taxon>
    </lineage>
</organism>
<dbReference type="Pfam" id="PF00343">
    <property type="entry name" value="Phosphorylase"/>
    <property type="match status" value="1"/>
</dbReference>
<dbReference type="InterPro" id="IPR000811">
    <property type="entry name" value="Glyco_trans_35"/>
</dbReference>